<organism evidence="6 7">
    <name type="scientific">Cohnella zeiphila</name>
    <dbReference type="NCBI Taxonomy" id="2761120"/>
    <lineage>
        <taxon>Bacteria</taxon>
        <taxon>Bacillati</taxon>
        <taxon>Bacillota</taxon>
        <taxon>Bacilli</taxon>
        <taxon>Bacillales</taxon>
        <taxon>Paenibacillaceae</taxon>
        <taxon>Cohnella</taxon>
    </lineage>
</organism>
<gene>
    <name evidence="6" type="ORF">H7C18_31135</name>
</gene>
<dbReference type="SMART" id="SM00342">
    <property type="entry name" value="HTH_ARAC"/>
    <property type="match status" value="1"/>
</dbReference>
<proteinExistence type="predicted"/>
<dbReference type="GO" id="GO:0043565">
    <property type="term" value="F:sequence-specific DNA binding"/>
    <property type="evidence" value="ECO:0007669"/>
    <property type="project" value="InterPro"/>
</dbReference>
<name>A0A7X0SWS8_9BACL</name>
<dbReference type="PANTHER" id="PTHR43280">
    <property type="entry name" value="ARAC-FAMILY TRANSCRIPTIONAL REGULATOR"/>
    <property type="match status" value="1"/>
</dbReference>
<feature type="domain" description="HTH araC/xylS-type" evidence="5">
    <location>
        <begin position="681"/>
        <end position="780"/>
    </location>
</feature>
<dbReference type="GO" id="GO:0003700">
    <property type="term" value="F:DNA-binding transcription factor activity"/>
    <property type="evidence" value="ECO:0007669"/>
    <property type="project" value="InterPro"/>
</dbReference>
<evidence type="ECO:0000259" key="5">
    <source>
        <dbReference type="PROSITE" id="PS01124"/>
    </source>
</evidence>
<dbReference type="InterPro" id="IPR009057">
    <property type="entry name" value="Homeodomain-like_sf"/>
</dbReference>
<feature type="transmembrane region" description="Helical" evidence="4">
    <location>
        <begin position="12"/>
        <end position="36"/>
    </location>
</feature>
<dbReference type="InterPro" id="IPR018060">
    <property type="entry name" value="HTH_AraC"/>
</dbReference>
<keyword evidence="3" id="KW-0804">Transcription</keyword>
<dbReference type="Pfam" id="PF17853">
    <property type="entry name" value="GGDEF_2"/>
    <property type="match status" value="1"/>
</dbReference>
<sequence length="795" mass="90039">MKMRSLWQKRQSVVFTWIVSYSVVLFVPWIISLVIYSQSSDALRSEITRANDSLLKQARYTIDTQIDLMKRLNMEITWNIKLQNLMYTTKSQGDAQFTAYQLTRDLLTYQTSYASIDEFYVMWEKEAAVLRAGNVRDLETAFATIHDTGAMTYDQWIDTIRHSESNQFLLLPRMDSASPQTAIAYLTHLPKDLNGRETGTVVVMADVSRFQKAIESISGFSGAQVLILNRENEVLLSNLPATVDQARLVQRLADGDGMMQDGDYELFSIPSSVSDLKYALVIPSRIYWEKAEYVRKFAYASIAISLLGAGVLTWFFVRRNYSPIQELVQAVSDKSANAERTYGNELSFIQRAISQERDEKESMALQLQIHQHALRSNMLNRLMKGRMDSPIPYEEAFRSFGMKLLSNRFAVILLVVENADPLSSGLPGIDGQGRTKLTQFIITNVVEELAGRRQHAGYVAEIDDMIVCLVNFADTEPARFQEDLYAIATEAQLFLLRFRTDLTISIGGVHESFSGIAEAYREAVDAMEYKMILGKREIITYDDIRIDPADNLQFGYYYPLQLEQQIINWIKAGEFDQASRSMDEIMRRNFNKPVGSLTLARCLIFNLVGTMVKAINEIGGGESSVLGGNPLWMDKIIACDTIQEMQRELFALLKEVCAFAEAKRDKNVSEERAASLRQLAARVIRHIEEEYGDASLGVNSIGEKFNLKGSYLSKLFKNETGEGLPDYINKFRIERAKGMIRDRQCSIGEIARLVGYNEAATFIRVFKKYEGVTPGKFKEMIGAECILEPTRGSIG</sequence>
<reference evidence="6 7" key="1">
    <citation type="submission" date="2020-08" db="EMBL/GenBank/DDBJ databases">
        <title>Cohnella phylogeny.</title>
        <authorList>
            <person name="Dunlap C."/>
        </authorList>
    </citation>
    <scope>NUCLEOTIDE SEQUENCE [LARGE SCALE GENOMIC DNA]</scope>
    <source>
        <strain evidence="6 7">CBP 2801</strain>
    </source>
</reference>
<dbReference type="SUPFAM" id="SSF46689">
    <property type="entry name" value="Homeodomain-like"/>
    <property type="match status" value="1"/>
</dbReference>
<evidence type="ECO:0000256" key="1">
    <source>
        <dbReference type="ARBA" id="ARBA00023015"/>
    </source>
</evidence>
<comment type="caution">
    <text evidence="6">The sequence shown here is derived from an EMBL/GenBank/DDBJ whole genome shotgun (WGS) entry which is preliminary data.</text>
</comment>
<dbReference type="InterPro" id="IPR020449">
    <property type="entry name" value="Tscrpt_reg_AraC-type_HTH"/>
</dbReference>
<evidence type="ECO:0000313" key="7">
    <source>
        <dbReference type="Proteomes" id="UP000564644"/>
    </source>
</evidence>
<keyword evidence="4" id="KW-0812">Transmembrane</keyword>
<protein>
    <submittedName>
        <fullName evidence="6">Helix-turn-helix domain-containing protein</fullName>
    </submittedName>
</protein>
<dbReference type="PROSITE" id="PS00041">
    <property type="entry name" value="HTH_ARAC_FAMILY_1"/>
    <property type="match status" value="1"/>
</dbReference>
<dbReference type="Proteomes" id="UP000564644">
    <property type="component" value="Unassembled WGS sequence"/>
</dbReference>
<evidence type="ECO:0000313" key="6">
    <source>
        <dbReference type="EMBL" id="MBB6735378.1"/>
    </source>
</evidence>
<evidence type="ECO:0000256" key="2">
    <source>
        <dbReference type="ARBA" id="ARBA00023125"/>
    </source>
</evidence>
<dbReference type="PRINTS" id="PR00032">
    <property type="entry name" value="HTHARAC"/>
</dbReference>
<keyword evidence="2" id="KW-0238">DNA-binding</keyword>
<dbReference type="AlphaFoldDB" id="A0A7X0SWS8"/>
<evidence type="ECO:0000256" key="4">
    <source>
        <dbReference type="SAM" id="Phobius"/>
    </source>
</evidence>
<dbReference type="PROSITE" id="PS01124">
    <property type="entry name" value="HTH_ARAC_FAMILY_2"/>
    <property type="match status" value="1"/>
</dbReference>
<accession>A0A7X0SWS8</accession>
<dbReference type="PANTHER" id="PTHR43280:SF10">
    <property type="entry name" value="REGULATORY PROTEIN POCR"/>
    <property type="match status" value="1"/>
</dbReference>
<keyword evidence="4" id="KW-1133">Transmembrane helix</keyword>
<evidence type="ECO:0000256" key="3">
    <source>
        <dbReference type="ARBA" id="ARBA00023163"/>
    </source>
</evidence>
<dbReference type="EMBL" id="JACJVO010000047">
    <property type="protein sequence ID" value="MBB6735378.1"/>
    <property type="molecule type" value="Genomic_DNA"/>
</dbReference>
<keyword evidence="4" id="KW-0472">Membrane</keyword>
<dbReference type="InterPro" id="IPR041522">
    <property type="entry name" value="CdaR_GGDEF"/>
</dbReference>
<dbReference type="Pfam" id="PF12833">
    <property type="entry name" value="HTH_18"/>
    <property type="match status" value="1"/>
</dbReference>
<dbReference type="Gene3D" id="1.10.10.60">
    <property type="entry name" value="Homeodomain-like"/>
    <property type="match status" value="2"/>
</dbReference>
<dbReference type="InterPro" id="IPR018062">
    <property type="entry name" value="HTH_AraC-typ_CS"/>
</dbReference>
<keyword evidence="1" id="KW-0805">Transcription regulation</keyword>
<keyword evidence="7" id="KW-1185">Reference proteome</keyword>